<accession>A0ABR8SEY8</accession>
<evidence type="ECO:0000313" key="2">
    <source>
        <dbReference type="Proteomes" id="UP000634919"/>
    </source>
</evidence>
<name>A0ABR8SEY8_9BURK</name>
<gene>
    <name evidence="1" type="ORF">H9646_16300</name>
</gene>
<keyword evidence="2" id="KW-1185">Reference proteome</keyword>
<evidence type="ECO:0000313" key="1">
    <source>
        <dbReference type="EMBL" id="MBD7962033.1"/>
    </source>
</evidence>
<evidence type="ECO:0008006" key="3">
    <source>
        <dbReference type="Google" id="ProtNLM"/>
    </source>
</evidence>
<organism evidence="1 2">
    <name type="scientific">Comamonas avium</name>
    <dbReference type="NCBI Taxonomy" id="2762231"/>
    <lineage>
        <taxon>Bacteria</taxon>
        <taxon>Pseudomonadati</taxon>
        <taxon>Pseudomonadota</taxon>
        <taxon>Betaproteobacteria</taxon>
        <taxon>Burkholderiales</taxon>
        <taxon>Comamonadaceae</taxon>
        <taxon>Comamonas</taxon>
    </lineage>
</organism>
<reference evidence="1 2" key="1">
    <citation type="submission" date="2020-08" db="EMBL/GenBank/DDBJ databases">
        <title>A Genomic Blueprint of the Chicken Gut Microbiome.</title>
        <authorList>
            <person name="Gilroy R."/>
            <person name="Ravi A."/>
            <person name="Getino M."/>
            <person name="Pursley I."/>
            <person name="Horton D.L."/>
            <person name="Alikhan N.-F."/>
            <person name="Baker D."/>
            <person name="Gharbi K."/>
            <person name="Hall N."/>
            <person name="Watson M."/>
            <person name="Adriaenssens E.M."/>
            <person name="Foster-Nyarko E."/>
            <person name="Jarju S."/>
            <person name="Secka A."/>
            <person name="Antonio M."/>
            <person name="Oren A."/>
            <person name="Chaudhuri R."/>
            <person name="La Ragione R.M."/>
            <person name="Hildebrand F."/>
            <person name="Pallen M.J."/>
        </authorList>
    </citation>
    <scope>NUCLEOTIDE SEQUENCE [LARGE SCALE GENOMIC DNA]</scope>
    <source>
        <strain evidence="1 2">Sa2CVA6</strain>
    </source>
</reference>
<dbReference type="Proteomes" id="UP000634919">
    <property type="component" value="Unassembled WGS sequence"/>
</dbReference>
<comment type="caution">
    <text evidence="1">The sequence shown here is derived from an EMBL/GenBank/DDBJ whole genome shotgun (WGS) entry which is preliminary data.</text>
</comment>
<protein>
    <recommendedName>
        <fullName evidence="3">Lipoprotein</fullName>
    </recommendedName>
</protein>
<dbReference type="EMBL" id="JACSQK010000009">
    <property type="protein sequence ID" value="MBD7962033.1"/>
    <property type="molecule type" value="Genomic_DNA"/>
</dbReference>
<dbReference type="RefSeq" id="WP_191724453.1">
    <property type="nucleotide sequence ID" value="NZ_JACSQK010000009.1"/>
</dbReference>
<sequence>MFFLRRARYLRQRHHRGGHSFGGTFCGSGTVVSGGVASHFNFSEGGEMMRRIVCTAAAALLLSGCLLESVGPLNNSGRPYGAHWFKEGMTREARRADLAACGALNGEEKIRFHPEQISAAKKPSDPNEIAAYVRLRDQVGLCMQGKGYIPIGDIKFLNDCDERCMYP</sequence>
<proteinExistence type="predicted"/>